<dbReference type="PANTHER" id="PTHR43394:SF1">
    <property type="entry name" value="ATP-BINDING CASSETTE SUB-FAMILY B MEMBER 10, MITOCHONDRIAL"/>
    <property type="match status" value="1"/>
</dbReference>
<evidence type="ECO:0000259" key="3">
    <source>
        <dbReference type="PROSITE" id="PS50893"/>
    </source>
</evidence>
<comment type="caution">
    <text evidence="4">The sequence shown here is derived from an EMBL/GenBank/DDBJ whole genome shotgun (WGS) entry which is preliminary data.</text>
</comment>
<dbReference type="InterPro" id="IPR027417">
    <property type="entry name" value="P-loop_NTPase"/>
</dbReference>
<accession>A0A413SZ65</accession>
<dbReference type="PROSITE" id="PS00211">
    <property type="entry name" value="ABC_TRANSPORTER_1"/>
    <property type="match status" value="1"/>
</dbReference>
<keyword evidence="1" id="KW-0547">Nucleotide-binding</keyword>
<evidence type="ECO:0000313" key="4">
    <source>
        <dbReference type="EMBL" id="RHA75185.1"/>
    </source>
</evidence>
<dbReference type="InterPro" id="IPR003593">
    <property type="entry name" value="AAA+_ATPase"/>
</dbReference>
<dbReference type="EMBL" id="QSFV01000064">
    <property type="protein sequence ID" value="RHA75185.1"/>
    <property type="molecule type" value="Genomic_DNA"/>
</dbReference>
<gene>
    <name evidence="4" type="ORF">DW918_11535</name>
</gene>
<evidence type="ECO:0000313" key="5">
    <source>
        <dbReference type="Proteomes" id="UP000285740"/>
    </source>
</evidence>
<dbReference type="InterPro" id="IPR017871">
    <property type="entry name" value="ABC_transporter-like_CS"/>
</dbReference>
<evidence type="ECO:0000256" key="2">
    <source>
        <dbReference type="ARBA" id="ARBA00022840"/>
    </source>
</evidence>
<organism evidence="4 5">
    <name type="scientific">Eubacterium ventriosum</name>
    <dbReference type="NCBI Taxonomy" id="39496"/>
    <lineage>
        <taxon>Bacteria</taxon>
        <taxon>Bacillati</taxon>
        <taxon>Bacillota</taxon>
        <taxon>Clostridia</taxon>
        <taxon>Eubacteriales</taxon>
        <taxon>Eubacteriaceae</taxon>
        <taxon>Eubacterium</taxon>
    </lineage>
</organism>
<evidence type="ECO:0000256" key="1">
    <source>
        <dbReference type="ARBA" id="ARBA00022741"/>
    </source>
</evidence>
<dbReference type="Gene3D" id="3.40.50.300">
    <property type="entry name" value="P-loop containing nucleotide triphosphate hydrolases"/>
    <property type="match status" value="1"/>
</dbReference>
<name>A0A413SZ65_9FIRM</name>
<dbReference type="InterPro" id="IPR039421">
    <property type="entry name" value="Type_1_exporter"/>
</dbReference>
<dbReference type="Pfam" id="PF00005">
    <property type="entry name" value="ABC_tran"/>
    <property type="match status" value="1"/>
</dbReference>
<dbReference type="SMART" id="SM00382">
    <property type="entry name" value="AAA"/>
    <property type="match status" value="1"/>
</dbReference>
<sequence length="234" mass="26688">MLEDINLTIERGKSYAFVGINGAGKTTIVKLLLNLYRPSSGRITIDGVDINKFAVEEYWKNIGAVFQEFIQYPFDVNHNIGFGCVEKGFDSECIKDAAKKSGAYEFVSKLKNGFETNLKKGWEESTQLSLGQWQKIAISRVFMEDFPILVLDEPTASVDARTEYELYNKIKMLINDRTCILISHRLSTVKLVNTIFVLENHCLVEKGTHEELMKKNKVYASLYNMQAEAYEDNL</sequence>
<dbReference type="SUPFAM" id="SSF52540">
    <property type="entry name" value="P-loop containing nucleoside triphosphate hydrolases"/>
    <property type="match status" value="1"/>
</dbReference>
<dbReference type="GO" id="GO:0015421">
    <property type="term" value="F:ABC-type oligopeptide transporter activity"/>
    <property type="evidence" value="ECO:0007669"/>
    <property type="project" value="TreeGrafter"/>
</dbReference>
<dbReference type="AlphaFoldDB" id="A0A413SZ65"/>
<dbReference type="PANTHER" id="PTHR43394">
    <property type="entry name" value="ATP-DEPENDENT PERMEASE MDL1, MITOCHONDRIAL"/>
    <property type="match status" value="1"/>
</dbReference>
<dbReference type="InterPro" id="IPR003439">
    <property type="entry name" value="ABC_transporter-like_ATP-bd"/>
</dbReference>
<dbReference type="Proteomes" id="UP000285740">
    <property type="component" value="Unassembled WGS sequence"/>
</dbReference>
<reference evidence="4 5" key="1">
    <citation type="submission" date="2018-08" db="EMBL/GenBank/DDBJ databases">
        <title>A genome reference for cultivated species of the human gut microbiota.</title>
        <authorList>
            <person name="Zou Y."/>
            <person name="Xue W."/>
            <person name="Luo G."/>
        </authorList>
    </citation>
    <scope>NUCLEOTIDE SEQUENCE [LARGE SCALE GENOMIC DNA]</scope>
    <source>
        <strain evidence="4 5">AM42-30</strain>
    </source>
</reference>
<feature type="domain" description="ABC transporter" evidence="3">
    <location>
        <begin position="1"/>
        <end position="225"/>
    </location>
</feature>
<keyword evidence="2 4" id="KW-0067">ATP-binding</keyword>
<dbReference type="PROSITE" id="PS50893">
    <property type="entry name" value="ABC_TRANSPORTER_2"/>
    <property type="match status" value="1"/>
</dbReference>
<proteinExistence type="predicted"/>
<dbReference type="GO" id="GO:0005524">
    <property type="term" value="F:ATP binding"/>
    <property type="evidence" value="ECO:0007669"/>
    <property type="project" value="UniProtKB-KW"/>
</dbReference>
<dbReference type="GO" id="GO:0016887">
    <property type="term" value="F:ATP hydrolysis activity"/>
    <property type="evidence" value="ECO:0007669"/>
    <property type="project" value="InterPro"/>
</dbReference>
<protein>
    <submittedName>
        <fullName evidence="4">ATP-binding cassette domain-containing protein</fullName>
    </submittedName>
</protein>